<feature type="transmembrane region" description="Helical" evidence="1">
    <location>
        <begin position="77"/>
        <end position="95"/>
    </location>
</feature>
<feature type="transmembrane region" description="Helical" evidence="1">
    <location>
        <begin position="12"/>
        <end position="33"/>
    </location>
</feature>
<name>A0A928KX25_9FIRM</name>
<feature type="transmembrane region" description="Helical" evidence="1">
    <location>
        <begin position="107"/>
        <end position="133"/>
    </location>
</feature>
<dbReference type="AlphaFoldDB" id="A0A928KX25"/>
<keyword evidence="1" id="KW-1133">Transmembrane helix</keyword>
<reference evidence="2" key="1">
    <citation type="submission" date="2019-04" db="EMBL/GenBank/DDBJ databases">
        <title>Evolution of Biomass-Degrading Anaerobic Consortia Revealed by Metagenomics.</title>
        <authorList>
            <person name="Peng X."/>
        </authorList>
    </citation>
    <scope>NUCLEOTIDE SEQUENCE</scope>
    <source>
        <strain evidence="2">SIG551</strain>
    </source>
</reference>
<dbReference type="Gene3D" id="1.10.1760.20">
    <property type="match status" value="1"/>
</dbReference>
<organism evidence="2 3">
    <name type="scientific">Faecalispora sporosphaeroides</name>
    <dbReference type="NCBI Taxonomy" id="1549"/>
    <lineage>
        <taxon>Bacteria</taxon>
        <taxon>Bacillati</taxon>
        <taxon>Bacillota</taxon>
        <taxon>Clostridia</taxon>
        <taxon>Eubacteriales</taxon>
        <taxon>Oscillospiraceae</taxon>
        <taxon>Faecalispora</taxon>
    </lineage>
</organism>
<gene>
    <name evidence="2" type="ORF">E7512_09030</name>
</gene>
<feature type="transmembrane region" description="Helical" evidence="1">
    <location>
        <begin position="45"/>
        <end position="71"/>
    </location>
</feature>
<evidence type="ECO:0000313" key="3">
    <source>
        <dbReference type="Proteomes" id="UP000754750"/>
    </source>
</evidence>
<protein>
    <recommendedName>
        <fullName evidence="4">Niacin transporter NiaX</fullName>
    </recommendedName>
</protein>
<keyword evidence="1" id="KW-0472">Membrane</keyword>
<feature type="transmembrane region" description="Helical" evidence="1">
    <location>
        <begin position="145"/>
        <end position="172"/>
    </location>
</feature>
<comment type="caution">
    <text evidence="2">The sequence shown here is derived from an EMBL/GenBank/DDBJ whole genome shotgun (WGS) entry which is preliminary data.</text>
</comment>
<keyword evidence="1" id="KW-0812">Transmembrane</keyword>
<proteinExistence type="predicted"/>
<dbReference type="RefSeq" id="WP_020073655.1">
    <property type="nucleotide sequence ID" value="NZ_JBKWRC010000002.1"/>
</dbReference>
<evidence type="ECO:0000256" key="1">
    <source>
        <dbReference type="SAM" id="Phobius"/>
    </source>
</evidence>
<accession>A0A928KX25</accession>
<evidence type="ECO:0000313" key="2">
    <source>
        <dbReference type="EMBL" id="MBE6833706.1"/>
    </source>
</evidence>
<sequence>MKQTNQKVLTMVIAALLCAVGIVIPMFAPKIVLEPMSFTLASHVAIFIAIFISPPVAAAVTLGTSAGFFFAGLPPVIALRALSHLGFVAVGCLILKKHPDVLLRPASTVLFSSVLAVVHAICEALVVTLFYFGGMLNSGFYNKGFAFSVLLMVGVGTIVHSMIDFGIALAVWKPVSRVIQIPVSAPMASSQKRAAL</sequence>
<evidence type="ECO:0008006" key="4">
    <source>
        <dbReference type="Google" id="ProtNLM"/>
    </source>
</evidence>
<dbReference type="EMBL" id="SVNY01000004">
    <property type="protein sequence ID" value="MBE6833706.1"/>
    <property type="molecule type" value="Genomic_DNA"/>
</dbReference>
<dbReference type="Proteomes" id="UP000754750">
    <property type="component" value="Unassembled WGS sequence"/>
</dbReference>